<feature type="transmembrane region" description="Helical" evidence="10">
    <location>
        <begin position="287"/>
        <end position="306"/>
    </location>
</feature>
<keyword evidence="6 10" id="KW-1133">Transmembrane helix</keyword>
<keyword evidence="12" id="KW-1185">Reference proteome</keyword>
<evidence type="ECO:0000256" key="9">
    <source>
        <dbReference type="SAM" id="MobiDB-lite"/>
    </source>
</evidence>
<dbReference type="InterPro" id="IPR030676">
    <property type="entry name" value="CitT-rel"/>
</dbReference>
<feature type="compositionally biased region" description="Basic and acidic residues" evidence="9">
    <location>
        <begin position="35"/>
        <end position="49"/>
    </location>
</feature>
<dbReference type="EMBL" id="JAFBCP010000001">
    <property type="protein sequence ID" value="MBM7816609.1"/>
    <property type="molecule type" value="Genomic_DNA"/>
</dbReference>
<feature type="transmembrane region" description="Helical" evidence="10">
    <location>
        <begin position="339"/>
        <end position="354"/>
    </location>
</feature>
<evidence type="ECO:0000256" key="6">
    <source>
        <dbReference type="ARBA" id="ARBA00022989"/>
    </source>
</evidence>
<comment type="subcellular location">
    <subcellularLocation>
        <location evidence="1">Membrane</location>
        <topology evidence="1">Multi-pass membrane protein</topology>
    </subcellularLocation>
</comment>
<comment type="caution">
    <text evidence="11">The sequence shown here is derived from an EMBL/GenBank/DDBJ whole genome shotgun (WGS) entry which is preliminary data.</text>
</comment>
<protein>
    <recommendedName>
        <fullName evidence="4">Sodium-dependent dicarboxylate transporter SdcS</fullName>
    </recommendedName>
    <alternativeName>
        <fullName evidence="8">Na(+)/dicarboxylate symporter</fullName>
    </alternativeName>
</protein>
<dbReference type="PANTHER" id="PTHR10283:SF82">
    <property type="entry name" value="SOLUTE CARRIER FAMILY 13 MEMBER 2"/>
    <property type="match status" value="1"/>
</dbReference>
<feature type="transmembrane region" description="Helical" evidence="10">
    <location>
        <begin position="449"/>
        <end position="468"/>
    </location>
</feature>
<dbReference type="InterPro" id="IPR001898">
    <property type="entry name" value="SLC13A/DASS"/>
</dbReference>
<keyword evidence="5 10" id="KW-0812">Transmembrane</keyword>
<name>A0ABS2SK09_9MICO</name>
<comment type="similarity">
    <text evidence="2">Belongs to the SLC13A/DASS transporter (TC 2.A.47) family. NADC subfamily.</text>
</comment>
<evidence type="ECO:0000256" key="7">
    <source>
        <dbReference type="ARBA" id="ARBA00023136"/>
    </source>
</evidence>
<evidence type="ECO:0000256" key="1">
    <source>
        <dbReference type="ARBA" id="ARBA00004141"/>
    </source>
</evidence>
<sequence>MTAGTPAPKDWNAMAEPAKSSLRKKAEQRSQASAEVKREKEAVARASAEESNKHPDGFLAHLNLKPIWFAVSFIALFGILLIPTGDGLTLAGKQALAILAFAIIMWVTEAVSYTVSSILIVGIITIALSFAPPLTGETADAMGTSDSIKLALSGFASSAVALVAAALALAAAMQATGLHKRLALLVLKFAGEKTSNVLIGAIAISTILAFFVPSATARAGAVVPILLGMVAAFGLATNSRLGALLIITAAQAVSVWNVGIKTAAAQNIVATNFIETSMQQQVSWGQWFMWAAPWSVLMSIALYFIMRWAIKPEVDHIEGGRAVIERNLKELGPITGKEIRLIIVAVILLFLWATEKSLHPFDSATVTIVAIGFLLLPKVGVFSWKTAEKLINWGTLIVFAVGISLGSLLLKTGAAEWLSEKTFGAIGITNMPMLAMIAIVGLFTILIHLGFASATSLSSALIPVFIALAQSVPGAANGGIGFVIIQQFLICFGFLLPISAPQNMLAYGTGAFTAKQFLKAGIPITVVGYLLVLLLSATYWKWIGLV</sequence>
<evidence type="ECO:0000256" key="8">
    <source>
        <dbReference type="ARBA" id="ARBA00031174"/>
    </source>
</evidence>
<feature type="transmembrane region" description="Helical" evidence="10">
    <location>
        <begin position="150"/>
        <end position="173"/>
    </location>
</feature>
<comment type="similarity">
    <text evidence="3">Belongs to the SLC13A/DASS transporter (TC 2.A.47) family. DIT1 subfamily.</text>
</comment>
<dbReference type="PIRSF" id="PIRSF002457">
    <property type="entry name" value="DASS"/>
    <property type="match status" value="1"/>
</dbReference>
<feature type="transmembrane region" description="Helical" evidence="10">
    <location>
        <begin position="422"/>
        <end position="443"/>
    </location>
</feature>
<feature type="transmembrane region" description="Helical" evidence="10">
    <location>
        <begin position="67"/>
        <end position="85"/>
    </location>
</feature>
<feature type="transmembrane region" description="Helical" evidence="10">
    <location>
        <begin position="520"/>
        <end position="540"/>
    </location>
</feature>
<feature type="transmembrane region" description="Helical" evidence="10">
    <location>
        <begin position="194"/>
        <end position="212"/>
    </location>
</feature>
<dbReference type="Proteomes" id="UP000809290">
    <property type="component" value="Unassembled WGS sequence"/>
</dbReference>
<evidence type="ECO:0000256" key="5">
    <source>
        <dbReference type="ARBA" id="ARBA00022692"/>
    </source>
</evidence>
<evidence type="ECO:0000256" key="4">
    <source>
        <dbReference type="ARBA" id="ARBA00020150"/>
    </source>
</evidence>
<evidence type="ECO:0000313" key="11">
    <source>
        <dbReference type="EMBL" id="MBM7816609.1"/>
    </source>
</evidence>
<feature type="transmembrane region" description="Helical" evidence="10">
    <location>
        <begin position="390"/>
        <end position="410"/>
    </location>
</feature>
<feature type="transmembrane region" description="Helical" evidence="10">
    <location>
        <begin position="480"/>
        <end position="500"/>
    </location>
</feature>
<gene>
    <name evidence="11" type="ORF">JOE56_001303</name>
</gene>
<evidence type="ECO:0000313" key="12">
    <source>
        <dbReference type="Proteomes" id="UP000809290"/>
    </source>
</evidence>
<accession>A0ABS2SK09</accession>
<feature type="transmembrane region" description="Helical" evidence="10">
    <location>
        <begin position="97"/>
        <end position="130"/>
    </location>
</feature>
<feature type="transmembrane region" description="Helical" evidence="10">
    <location>
        <begin position="366"/>
        <end position="384"/>
    </location>
</feature>
<dbReference type="PANTHER" id="PTHR10283">
    <property type="entry name" value="SOLUTE CARRIER FAMILY 13 MEMBER"/>
    <property type="match status" value="1"/>
</dbReference>
<evidence type="ECO:0000256" key="10">
    <source>
        <dbReference type="SAM" id="Phobius"/>
    </source>
</evidence>
<evidence type="ECO:0000256" key="2">
    <source>
        <dbReference type="ARBA" id="ARBA00006772"/>
    </source>
</evidence>
<evidence type="ECO:0000256" key="3">
    <source>
        <dbReference type="ARBA" id="ARBA00007349"/>
    </source>
</evidence>
<organism evidence="11 12">
    <name type="scientific">Brevibacterium paucivorans</name>
    <dbReference type="NCBI Taxonomy" id="170994"/>
    <lineage>
        <taxon>Bacteria</taxon>
        <taxon>Bacillati</taxon>
        <taxon>Actinomycetota</taxon>
        <taxon>Actinomycetes</taxon>
        <taxon>Micrococcales</taxon>
        <taxon>Brevibacteriaceae</taxon>
        <taxon>Brevibacterium</taxon>
    </lineage>
</organism>
<keyword evidence="7 10" id="KW-0472">Membrane</keyword>
<proteinExistence type="inferred from homology"/>
<dbReference type="Pfam" id="PF00939">
    <property type="entry name" value="Na_sulph_symp"/>
    <property type="match status" value="1"/>
</dbReference>
<dbReference type="NCBIfam" id="TIGR00785">
    <property type="entry name" value="dass"/>
    <property type="match status" value="1"/>
</dbReference>
<feature type="region of interest" description="Disordered" evidence="9">
    <location>
        <begin position="1"/>
        <end position="49"/>
    </location>
</feature>
<reference evidence="11 12" key="1">
    <citation type="submission" date="2021-01" db="EMBL/GenBank/DDBJ databases">
        <title>Sequencing the genomes of 1000 actinobacteria strains.</title>
        <authorList>
            <person name="Klenk H.-P."/>
        </authorList>
    </citation>
    <scope>NUCLEOTIDE SEQUENCE [LARGE SCALE GENOMIC DNA]</scope>
    <source>
        <strain evidence="11 12">DSM 13657</strain>
    </source>
</reference>
<feature type="transmembrane region" description="Helical" evidence="10">
    <location>
        <begin position="218"/>
        <end position="236"/>
    </location>
</feature>